<organism evidence="2 3">
    <name type="scientific">Mytilus coruscus</name>
    <name type="common">Sea mussel</name>
    <dbReference type="NCBI Taxonomy" id="42192"/>
    <lineage>
        <taxon>Eukaryota</taxon>
        <taxon>Metazoa</taxon>
        <taxon>Spiralia</taxon>
        <taxon>Lophotrochozoa</taxon>
        <taxon>Mollusca</taxon>
        <taxon>Bivalvia</taxon>
        <taxon>Autobranchia</taxon>
        <taxon>Pteriomorphia</taxon>
        <taxon>Mytilida</taxon>
        <taxon>Mytiloidea</taxon>
        <taxon>Mytilidae</taxon>
        <taxon>Mytilinae</taxon>
        <taxon>Mytilus</taxon>
    </lineage>
</organism>
<evidence type="ECO:0000313" key="3">
    <source>
        <dbReference type="Proteomes" id="UP000507470"/>
    </source>
</evidence>
<evidence type="ECO:0000313" key="2">
    <source>
        <dbReference type="EMBL" id="CAC5357735.1"/>
    </source>
</evidence>
<dbReference type="Proteomes" id="UP000507470">
    <property type="component" value="Unassembled WGS sequence"/>
</dbReference>
<reference evidence="2 3" key="1">
    <citation type="submission" date="2020-06" db="EMBL/GenBank/DDBJ databases">
        <authorList>
            <person name="Li R."/>
            <person name="Bekaert M."/>
        </authorList>
    </citation>
    <scope>NUCLEOTIDE SEQUENCE [LARGE SCALE GENOMIC DNA]</scope>
    <source>
        <strain evidence="3">wild</strain>
    </source>
</reference>
<feature type="compositionally biased region" description="Basic and acidic residues" evidence="1">
    <location>
        <begin position="109"/>
        <end position="131"/>
    </location>
</feature>
<proteinExistence type="predicted"/>
<accession>A0A6J7ZXL4</accession>
<keyword evidence="3" id="KW-1185">Reference proteome</keyword>
<dbReference type="OrthoDB" id="6199708at2759"/>
<sequence length="265" mass="29996">MSENCAWDNPGYSSVSETKIDRNMKNCGNVIDASNFTLENEEKLEGIPFTTASSEYAKENMDTKLKYRNENSCDNSPDHYASSVPDIYDVLHGKRQKMDNGEKFDRMIELKSSSENRNESIERNKSIEHQDSTMLNCHASRLEKSKPGGYESVVIEGDVPVLSSEGNGPVHGDIEIVRQHNKEYLQNQKEEEVKLNKSSISRLPGEYVQVNESTKLKNKKKHNDTDPQTVCANAETHKGKPDKCEERPDKKDRNAGHFGISKNIK</sequence>
<dbReference type="AlphaFoldDB" id="A0A6J7ZXL4"/>
<feature type="region of interest" description="Disordered" evidence="1">
    <location>
        <begin position="109"/>
        <end position="149"/>
    </location>
</feature>
<evidence type="ECO:0000256" key="1">
    <source>
        <dbReference type="SAM" id="MobiDB-lite"/>
    </source>
</evidence>
<feature type="compositionally biased region" description="Basic and acidic residues" evidence="1">
    <location>
        <begin position="235"/>
        <end position="255"/>
    </location>
</feature>
<dbReference type="EMBL" id="CACVKT020000226">
    <property type="protein sequence ID" value="CAC5357735.1"/>
    <property type="molecule type" value="Genomic_DNA"/>
</dbReference>
<gene>
    <name evidence="2" type="ORF">MCOR_1276</name>
</gene>
<feature type="region of interest" description="Disordered" evidence="1">
    <location>
        <begin position="212"/>
        <end position="265"/>
    </location>
</feature>
<protein>
    <submittedName>
        <fullName evidence="2">Uncharacterized protein</fullName>
    </submittedName>
</protein>
<name>A0A6J7ZXL4_MYTCO</name>